<proteinExistence type="predicted"/>
<reference evidence="2" key="1">
    <citation type="submission" date="2018-01" db="EMBL/GenBank/DDBJ databases">
        <title>An insight into the sialome of Amazonian anophelines.</title>
        <authorList>
            <person name="Ribeiro J.M."/>
            <person name="Scarpassa V."/>
            <person name="Calvo E."/>
        </authorList>
    </citation>
    <scope>NUCLEOTIDE SEQUENCE</scope>
</reference>
<accession>A0A2M4DH01</accession>
<name>A0A2M4DH01_ANODA</name>
<protein>
    <submittedName>
        <fullName evidence="2">Putative secreted protein</fullName>
    </submittedName>
</protein>
<sequence>MPLPVPSCCIALLWCAFHIPGAVPRLPSRGLTALFSTTTRANRNGKGRNATCALLDVCFERMCVCVCECEPAM</sequence>
<evidence type="ECO:0000256" key="1">
    <source>
        <dbReference type="SAM" id="SignalP"/>
    </source>
</evidence>
<dbReference type="AlphaFoldDB" id="A0A2M4DH01"/>
<keyword evidence="1" id="KW-0732">Signal</keyword>
<organism evidence="2">
    <name type="scientific">Anopheles darlingi</name>
    <name type="common">Mosquito</name>
    <dbReference type="NCBI Taxonomy" id="43151"/>
    <lineage>
        <taxon>Eukaryota</taxon>
        <taxon>Metazoa</taxon>
        <taxon>Ecdysozoa</taxon>
        <taxon>Arthropoda</taxon>
        <taxon>Hexapoda</taxon>
        <taxon>Insecta</taxon>
        <taxon>Pterygota</taxon>
        <taxon>Neoptera</taxon>
        <taxon>Endopterygota</taxon>
        <taxon>Diptera</taxon>
        <taxon>Nematocera</taxon>
        <taxon>Culicoidea</taxon>
        <taxon>Culicidae</taxon>
        <taxon>Anophelinae</taxon>
        <taxon>Anopheles</taxon>
    </lineage>
</organism>
<feature type="signal peptide" evidence="1">
    <location>
        <begin position="1"/>
        <end position="24"/>
    </location>
</feature>
<feature type="chain" id="PRO_5014876135" evidence="1">
    <location>
        <begin position="25"/>
        <end position="73"/>
    </location>
</feature>
<dbReference type="EMBL" id="GGFL01012655">
    <property type="protein sequence ID" value="MBW76833.1"/>
    <property type="molecule type" value="Transcribed_RNA"/>
</dbReference>
<evidence type="ECO:0000313" key="2">
    <source>
        <dbReference type="EMBL" id="MBW76833.1"/>
    </source>
</evidence>